<evidence type="ECO:0000256" key="1">
    <source>
        <dbReference type="SAM" id="Phobius"/>
    </source>
</evidence>
<protein>
    <submittedName>
        <fullName evidence="3">AsmA family protein</fullName>
    </submittedName>
</protein>
<evidence type="ECO:0000259" key="2">
    <source>
        <dbReference type="Pfam" id="PF05170"/>
    </source>
</evidence>
<dbReference type="Pfam" id="PF05170">
    <property type="entry name" value="AsmA"/>
    <property type="match status" value="1"/>
</dbReference>
<gene>
    <name evidence="3" type="ORF">RF679_03775</name>
</gene>
<keyword evidence="1" id="KW-0472">Membrane</keyword>
<evidence type="ECO:0000313" key="4">
    <source>
        <dbReference type="Proteomes" id="UP001181355"/>
    </source>
</evidence>
<name>A0ABY9RKC6_9BURK</name>
<feature type="transmembrane region" description="Helical" evidence="1">
    <location>
        <begin position="7"/>
        <end position="30"/>
    </location>
</feature>
<keyword evidence="1" id="KW-1133">Transmembrane helix</keyword>
<organism evidence="3 4">
    <name type="scientific">Undibacterium cyanobacteriorum</name>
    <dbReference type="NCBI Taxonomy" id="3073561"/>
    <lineage>
        <taxon>Bacteria</taxon>
        <taxon>Pseudomonadati</taxon>
        <taxon>Pseudomonadota</taxon>
        <taxon>Betaproteobacteria</taxon>
        <taxon>Burkholderiales</taxon>
        <taxon>Oxalobacteraceae</taxon>
        <taxon>Undibacterium</taxon>
    </lineage>
</organism>
<reference evidence="3" key="1">
    <citation type="submission" date="2023-09" db="EMBL/GenBank/DDBJ databases">
        <title>Undibacterium sp. 20NA77.5 isolated from freshwater.</title>
        <authorList>
            <person name="Le V."/>
            <person name="Ko S.-R."/>
            <person name="Ahn C.-Y."/>
            <person name="Oh H.-M."/>
        </authorList>
    </citation>
    <scope>NUCLEOTIDE SEQUENCE</scope>
    <source>
        <strain evidence="3">20NA77.5</strain>
    </source>
</reference>
<keyword evidence="4" id="KW-1185">Reference proteome</keyword>
<dbReference type="EMBL" id="CP133720">
    <property type="protein sequence ID" value="WMW81406.1"/>
    <property type="molecule type" value="Genomic_DNA"/>
</dbReference>
<dbReference type="PANTHER" id="PTHR30441:SF4">
    <property type="entry name" value="PROTEIN ASMA"/>
    <property type="match status" value="1"/>
</dbReference>
<dbReference type="InterPro" id="IPR007844">
    <property type="entry name" value="AsmA"/>
</dbReference>
<dbReference type="InterPro" id="IPR052894">
    <property type="entry name" value="AsmA-related"/>
</dbReference>
<dbReference type="RefSeq" id="WP_309482885.1">
    <property type="nucleotide sequence ID" value="NZ_CP133720.1"/>
</dbReference>
<dbReference type="Proteomes" id="UP001181355">
    <property type="component" value="Chromosome"/>
</dbReference>
<keyword evidence="1" id="KW-0812">Transmembrane</keyword>
<evidence type="ECO:0000313" key="3">
    <source>
        <dbReference type="EMBL" id="WMW81406.1"/>
    </source>
</evidence>
<proteinExistence type="predicted"/>
<sequence>MKRTLRYLAIFLGIVILLIGALLAYLALVFDPNSFKTQLSQLAQDKYQRSLRIDGDIKLRFFPKIGVDLNQLTLSEHQSAQNFASLGQARVSLAVLPLIRKKLVVDQVVVRDLQVRLSRDVDGKTNVDDFLKQNEAMPASSNSQAKQNSPLEFNIDGIEIKNAKLRLEDRKNNLIGDILSFDLTTGKIGGESRSPIQLKTHIALQQPRLDAHLDLQSELELNLAAQAFLLRDLTSQIQTKTGAETLQLKLKSKQLGYRSQQLVSDNTQLEAQLSGAESLHLKIASGKLESSTTPWRLDQLSLNVEQNKNGAIRQFNLSTSPTWRNVEQELTLAQLQAEILIKDPQLMQKEIRVPLKGEASLKLGEKQFRTTIQTQFDESKADIALALKNFSNPSIDFKIDIDQFNLDRYVKNEVQDHPSNAEQTKSPLNLKWIEPLQVRGNIALHRLQVKNLKMSEISLPIAIEGGVINLNPIRAQLYQGNLNGKIRVSSDNQISLEQSLSNININPLIQDFLRKDILEGRGSIDLALQTHGRLPEEFKRHLNGKLAVKLNDGAVKGINVAKSLRDFKAKISGRSDQQQNANQQEKTDFTAMSASMQFVNGIGNSKDLDMKSPFLRIGGSGDVDLPASKVDYTAKVVVVNTATGQDGADLAQLKDISIPIRLSGPFDHIQYQILFSQIGSDALKAAFKAKAAPAIEEKKQELKQKVNDQLKDKLKGFLSK</sequence>
<feature type="domain" description="AsmA" evidence="2">
    <location>
        <begin position="1"/>
        <end position="607"/>
    </location>
</feature>
<accession>A0ABY9RKC6</accession>
<dbReference type="PANTHER" id="PTHR30441">
    <property type="entry name" value="DUF748 DOMAIN-CONTAINING PROTEIN"/>
    <property type="match status" value="1"/>
</dbReference>